<keyword evidence="1" id="KW-0472">Membrane</keyword>
<gene>
    <name evidence="2" type="ORF">Asulf_01326</name>
</gene>
<feature type="transmembrane region" description="Helical" evidence="1">
    <location>
        <begin position="12"/>
        <end position="29"/>
    </location>
</feature>
<dbReference type="RefSeq" id="WP_015590915.1">
    <property type="nucleotide sequence ID" value="NC_021169.1"/>
</dbReference>
<evidence type="ECO:0000256" key="1">
    <source>
        <dbReference type="SAM" id="Phobius"/>
    </source>
</evidence>
<name>N0BG92_9EURY</name>
<proteinExistence type="predicted"/>
<feature type="transmembrane region" description="Helical" evidence="1">
    <location>
        <begin position="88"/>
        <end position="109"/>
    </location>
</feature>
<reference evidence="2 3" key="1">
    <citation type="journal article" date="2013" name="Genome Announc.">
        <title>Complete Genome Sequence of the Thermophilic and Facultatively Chemolithoautotrophic Sulfate Reducer Archaeoglobus sulfaticallidus Strain PM70-1T.</title>
        <authorList>
            <person name="Stokke R."/>
            <person name="Hocking W.P."/>
            <person name="Steinsbu B.O."/>
            <person name="Steen I.H."/>
        </authorList>
    </citation>
    <scope>NUCLEOTIDE SEQUENCE [LARGE SCALE GENOMIC DNA]</scope>
    <source>
        <strain evidence="2">PM70-1</strain>
    </source>
</reference>
<keyword evidence="1" id="KW-0812">Transmembrane</keyword>
<feature type="transmembrane region" description="Helical" evidence="1">
    <location>
        <begin position="121"/>
        <end position="143"/>
    </location>
</feature>
<dbReference type="GeneID" id="15392965"/>
<evidence type="ECO:0000313" key="2">
    <source>
        <dbReference type="EMBL" id="AGK61317.1"/>
    </source>
</evidence>
<evidence type="ECO:0000313" key="3">
    <source>
        <dbReference type="Proteomes" id="UP000013307"/>
    </source>
</evidence>
<dbReference type="AlphaFoldDB" id="N0BG92"/>
<sequence length="154" mass="16987">MGLRDIILKYPEILILPPTLFVSIGLYLMKSDVSVEHLDTFLVGFYLGVGGIILGIYIGFIIIYVRFLKKEVKKKLGEKIEGTLWNQFMISYIAGIYGGLTVLAANLILSANDIYSKTITTITFIGMMILFGLLGLAGLTYVLETKTGGKTTHN</sequence>
<feature type="transmembrane region" description="Helical" evidence="1">
    <location>
        <begin position="41"/>
        <end position="67"/>
    </location>
</feature>
<accession>N0BG92</accession>
<organism evidence="2 3">
    <name type="scientific">Archaeoglobus sulfaticallidus PM70-1</name>
    <dbReference type="NCBI Taxonomy" id="387631"/>
    <lineage>
        <taxon>Archaea</taxon>
        <taxon>Methanobacteriati</taxon>
        <taxon>Methanobacteriota</taxon>
        <taxon>Archaeoglobi</taxon>
        <taxon>Archaeoglobales</taxon>
        <taxon>Archaeoglobaceae</taxon>
        <taxon>Archaeoglobus</taxon>
    </lineage>
</organism>
<dbReference type="eggNOG" id="ENOG502N5AN">
    <property type="taxonomic scope" value="Archaea"/>
</dbReference>
<dbReference type="KEGG" id="ast:Asulf_01326"/>
<keyword evidence="3" id="KW-1185">Reference proteome</keyword>
<protein>
    <submittedName>
        <fullName evidence="2">Uncharacterized protein</fullName>
    </submittedName>
</protein>
<keyword evidence="1" id="KW-1133">Transmembrane helix</keyword>
<dbReference type="Proteomes" id="UP000013307">
    <property type="component" value="Chromosome"/>
</dbReference>
<dbReference type="EMBL" id="CP005290">
    <property type="protein sequence ID" value="AGK61317.1"/>
    <property type="molecule type" value="Genomic_DNA"/>
</dbReference>
<dbReference type="HOGENOM" id="CLU_1700187_0_0_2"/>